<organism evidence="1 2">
    <name type="scientific">Clostridium polyendosporum</name>
    <dbReference type="NCBI Taxonomy" id="69208"/>
    <lineage>
        <taxon>Bacteria</taxon>
        <taxon>Bacillati</taxon>
        <taxon>Bacillota</taxon>
        <taxon>Clostridia</taxon>
        <taxon>Eubacteriales</taxon>
        <taxon>Clostridiaceae</taxon>
        <taxon>Clostridium</taxon>
    </lineage>
</organism>
<proteinExistence type="predicted"/>
<protein>
    <recommendedName>
        <fullName evidence="3">Peptidase M20</fullName>
    </recommendedName>
</protein>
<comment type="caution">
    <text evidence="1">The sequence shown here is derived from an EMBL/GenBank/DDBJ whole genome shotgun (WGS) entry which is preliminary data.</text>
</comment>
<gene>
    <name evidence="1" type="ORF">CPJCM30710_11200</name>
</gene>
<accession>A0A919VDW0</accession>
<evidence type="ECO:0008006" key="3">
    <source>
        <dbReference type="Google" id="ProtNLM"/>
    </source>
</evidence>
<dbReference type="EMBL" id="BOPZ01000006">
    <property type="protein sequence ID" value="GIM28454.1"/>
    <property type="molecule type" value="Genomic_DNA"/>
</dbReference>
<dbReference type="RefSeq" id="WP_212903176.1">
    <property type="nucleotide sequence ID" value="NZ_BOPZ01000006.1"/>
</dbReference>
<reference evidence="1" key="1">
    <citation type="submission" date="2021-03" db="EMBL/GenBank/DDBJ databases">
        <title>Taxonomic study of Clostridium polyendosporum from meadow-gley soil under rice.</title>
        <authorList>
            <person name="Kobayashi H."/>
            <person name="Tanizawa Y."/>
            <person name="Yagura M."/>
        </authorList>
    </citation>
    <scope>NUCLEOTIDE SEQUENCE</scope>
    <source>
        <strain evidence="1">JCM 30710</strain>
    </source>
</reference>
<keyword evidence="2" id="KW-1185">Reference proteome</keyword>
<name>A0A919VDW0_9CLOT</name>
<dbReference type="AlphaFoldDB" id="A0A919VDW0"/>
<evidence type="ECO:0000313" key="1">
    <source>
        <dbReference type="EMBL" id="GIM28454.1"/>
    </source>
</evidence>
<sequence>MVIYYFVHNISVKEVIEILKQKGEEAFNNAINYLNSEYEKYCYKVKKYFTKLPWKSKVITFDQLYNEVKIKLGDKLDEEINTITKELKTKGSDAREICLKIVERVKELSEDKDPVIILFFSPPYCPHNTLKSSDSEEDMLFKSLEVVLKDFAALENMKDFKILRFFQSLSDSSYLKVDDDYESIDMLINNFPNWEKIYNIPIKEIKNLNIPAVNFGTYGKDAHKWTERVYKPYTFETLPRLIVYAIKRFLGNSLEE</sequence>
<evidence type="ECO:0000313" key="2">
    <source>
        <dbReference type="Proteomes" id="UP000679179"/>
    </source>
</evidence>
<dbReference type="Proteomes" id="UP000679179">
    <property type="component" value="Unassembled WGS sequence"/>
</dbReference>